<gene>
    <name evidence="2" type="ORF">CC1G_12784</name>
</gene>
<feature type="region of interest" description="Disordered" evidence="1">
    <location>
        <begin position="387"/>
        <end position="466"/>
    </location>
</feature>
<feature type="compositionally biased region" description="Low complexity" evidence="1">
    <location>
        <begin position="387"/>
        <end position="405"/>
    </location>
</feature>
<evidence type="ECO:0000256" key="1">
    <source>
        <dbReference type="SAM" id="MobiDB-lite"/>
    </source>
</evidence>
<dbReference type="STRING" id="240176.A8PHU1"/>
<feature type="compositionally biased region" description="Low complexity" evidence="1">
    <location>
        <begin position="653"/>
        <end position="691"/>
    </location>
</feature>
<dbReference type="OrthoDB" id="3026189at2759"/>
<evidence type="ECO:0000313" key="3">
    <source>
        <dbReference type="Proteomes" id="UP000001861"/>
    </source>
</evidence>
<evidence type="ECO:0000313" key="2">
    <source>
        <dbReference type="EMBL" id="EAU80351.2"/>
    </source>
</evidence>
<keyword evidence="3" id="KW-1185">Reference proteome</keyword>
<sequence>MPKDPPPVYEPYMRPVNKDGKRSWYASDIMVYYILPEPLKPDEVVSRAGDLKLDRTKAYYWVAGSPNVDWIPFIPKGWRVVQARADGRYGEDDRTQYPIYAVDGYLYTAAMPTDVPERPLLKFTPYPSDCPLISSYDSSCEVRMLKPGVLERYRRYRDDYARIARDYLKEREKLGRGAENSTFLKAMVTHMDDLLMRLETCPMTYKELLLANAEFQCACLDIHAWVDFMTIFLPRTQGVLEPGERPPEVDTNRMGAITEDWLMAQRLYRMGLPCFYLQPSFRVLKHGPARNCVLHGAVHPRQPTIVLDHYKEGLVVSPYPPIAEGTPSPELYRPTQRLGCAMIDLRLPSGRGAIGPDGYPRQPTRVNAALQPQHLATFSPFTRHLAQGSAASASQEASASPSTQSNRVVVFTRSSSSSSTSTGPSSSSQPLSTRSLSSSSISPTLSTASHPIGSKTSTSARLERRELLPPLNESQLERFKSICIPFWPQPVDAWQAALKAVDVKQPRYRREGWKLGFGVPDPIMLARADDRATLVLAWLLARPHQLNSLFKATGTIGYASEGEAPELTSDLWRGFFHRLKSALSRKQVLPPADETINVKRIVQNPPKPNAPPQAKKGVPISRVLPPFLPQKPVAASLPALPPSLPSKPITQTSKSARLSSHQSSSSLQSPLASSSSSPSSTPSSSHSQPPSKSKEICRPIAHFDRLLQIASSTSTLSYGSLSVELQTDAVASALTEGLVAEVIWELHETNWRLELLFMDRTKAPSKWPPGTTQEDTQARWERDQQVRSIFGLALGEDDVTAVTPTYVVYEIPNSDGFWSSSDWRIRRTGVRRLVKLMKDWDGCPTDIKGGLPDSDLRYYLQAEQRVLGYYCTAFFEEFGRAPVVPCRLPQVSLHRDHPLSLRPRATTSSTS</sequence>
<dbReference type="AlphaFoldDB" id="A8PHU1"/>
<dbReference type="Proteomes" id="UP000001861">
    <property type="component" value="Unassembled WGS sequence"/>
</dbReference>
<dbReference type="EMBL" id="AACS02000017">
    <property type="protein sequence ID" value="EAU80351.2"/>
    <property type="molecule type" value="Genomic_DNA"/>
</dbReference>
<feature type="region of interest" description="Disordered" evidence="1">
    <location>
        <begin position="597"/>
        <end position="618"/>
    </location>
</feature>
<dbReference type="eggNOG" id="ENOG502RB56">
    <property type="taxonomic scope" value="Eukaryota"/>
</dbReference>
<protein>
    <submittedName>
        <fullName evidence="2">Uncharacterized protein</fullName>
    </submittedName>
</protein>
<dbReference type="VEuPathDB" id="FungiDB:CC1G_12784"/>
<organism evidence="2 3">
    <name type="scientific">Coprinopsis cinerea (strain Okayama-7 / 130 / ATCC MYA-4618 / FGSC 9003)</name>
    <name type="common">Inky cap fungus</name>
    <name type="synonym">Hormographiella aspergillata</name>
    <dbReference type="NCBI Taxonomy" id="240176"/>
    <lineage>
        <taxon>Eukaryota</taxon>
        <taxon>Fungi</taxon>
        <taxon>Dikarya</taxon>
        <taxon>Basidiomycota</taxon>
        <taxon>Agaricomycotina</taxon>
        <taxon>Agaricomycetes</taxon>
        <taxon>Agaricomycetidae</taxon>
        <taxon>Agaricales</taxon>
        <taxon>Agaricineae</taxon>
        <taxon>Psathyrellaceae</taxon>
        <taxon>Coprinopsis</taxon>
    </lineage>
</organism>
<feature type="compositionally biased region" description="Low complexity" evidence="1">
    <location>
        <begin position="414"/>
        <end position="449"/>
    </location>
</feature>
<proteinExistence type="predicted"/>
<name>A8PHU1_COPC7</name>
<accession>A8PHU1</accession>
<dbReference type="GeneID" id="6018171"/>
<dbReference type="OMA" id="EWHISKF"/>
<reference evidence="2 3" key="1">
    <citation type="journal article" date="2010" name="Proc. Natl. Acad. Sci. U.S.A.">
        <title>Insights into evolution of multicellular fungi from the assembled chromosomes of the mushroom Coprinopsis cinerea (Coprinus cinereus).</title>
        <authorList>
            <person name="Stajich J.E."/>
            <person name="Wilke S.K."/>
            <person name="Ahren D."/>
            <person name="Au C.H."/>
            <person name="Birren B.W."/>
            <person name="Borodovsky M."/>
            <person name="Burns C."/>
            <person name="Canback B."/>
            <person name="Casselton L.A."/>
            <person name="Cheng C.K."/>
            <person name="Deng J."/>
            <person name="Dietrich F.S."/>
            <person name="Fargo D.C."/>
            <person name="Farman M.L."/>
            <person name="Gathman A.C."/>
            <person name="Goldberg J."/>
            <person name="Guigo R."/>
            <person name="Hoegger P.J."/>
            <person name="Hooker J.B."/>
            <person name="Huggins A."/>
            <person name="James T.Y."/>
            <person name="Kamada T."/>
            <person name="Kilaru S."/>
            <person name="Kodira C."/>
            <person name="Kues U."/>
            <person name="Kupfer D."/>
            <person name="Kwan H.S."/>
            <person name="Lomsadze A."/>
            <person name="Li W."/>
            <person name="Lilly W.W."/>
            <person name="Ma L.J."/>
            <person name="Mackey A.J."/>
            <person name="Manning G."/>
            <person name="Martin F."/>
            <person name="Muraguchi H."/>
            <person name="Natvig D.O."/>
            <person name="Palmerini H."/>
            <person name="Ramesh M.A."/>
            <person name="Rehmeyer C.J."/>
            <person name="Roe B.A."/>
            <person name="Shenoy N."/>
            <person name="Stanke M."/>
            <person name="Ter-Hovhannisyan V."/>
            <person name="Tunlid A."/>
            <person name="Velagapudi R."/>
            <person name="Vision T.J."/>
            <person name="Zeng Q."/>
            <person name="Zolan M.E."/>
            <person name="Pukkila P.J."/>
        </authorList>
    </citation>
    <scope>NUCLEOTIDE SEQUENCE [LARGE SCALE GENOMIC DNA]</scope>
    <source>
        <strain evidence="3">Okayama-7 / 130 / ATCC MYA-4618 / FGSC 9003</strain>
    </source>
</reference>
<comment type="caution">
    <text evidence="2">The sequence shown here is derived from an EMBL/GenBank/DDBJ whole genome shotgun (WGS) entry which is preliminary data.</text>
</comment>
<dbReference type="HOGENOM" id="CLU_014726_0_0_1"/>
<feature type="region of interest" description="Disordered" evidence="1">
    <location>
        <begin position="638"/>
        <end position="694"/>
    </location>
</feature>
<dbReference type="InParanoid" id="A8PHU1"/>
<dbReference type="KEGG" id="cci:CC1G_12784"/>
<dbReference type="RefSeq" id="XP_001841464.2">
    <property type="nucleotide sequence ID" value="XM_001841412.2"/>
</dbReference>